<proteinExistence type="predicted"/>
<evidence type="ECO:0000313" key="1">
    <source>
        <dbReference type="EMBL" id="GAV06830.1"/>
    </source>
</evidence>
<keyword evidence="2" id="KW-1185">Reference proteome</keyword>
<protein>
    <submittedName>
        <fullName evidence="1">Uncharacterized protein</fullName>
    </submittedName>
</protein>
<dbReference type="Proteomes" id="UP000186922">
    <property type="component" value="Unassembled WGS sequence"/>
</dbReference>
<accession>A0A1D1VZM9</accession>
<dbReference type="AlphaFoldDB" id="A0A1D1VZM9"/>
<dbReference type="EMBL" id="BDGG01000014">
    <property type="protein sequence ID" value="GAV06830.1"/>
    <property type="molecule type" value="Genomic_DNA"/>
</dbReference>
<sequence>MQCARNREFIVAPPFESALTDISTTYPKLKFSQNILADTVYSRCEELMAVSDDMLARYYFAREEKWEKANLSERVNLYKIVDSQEDIDYNRLLESINRQTRGQLISSN</sequence>
<gene>
    <name evidence="1" type="primary">RvY_16751-1</name>
    <name evidence="1" type="synonym">RvY_16751.1</name>
    <name evidence="1" type="ORF">RvY_16751</name>
</gene>
<comment type="caution">
    <text evidence="1">The sequence shown here is derived from an EMBL/GenBank/DDBJ whole genome shotgun (WGS) entry which is preliminary data.</text>
</comment>
<reference evidence="1 2" key="1">
    <citation type="journal article" date="2016" name="Nat. Commun.">
        <title>Extremotolerant tardigrade genome and improved radiotolerance of human cultured cells by tardigrade-unique protein.</title>
        <authorList>
            <person name="Hashimoto T."/>
            <person name="Horikawa D.D."/>
            <person name="Saito Y."/>
            <person name="Kuwahara H."/>
            <person name="Kozuka-Hata H."/>
            <person name="Shin-I T."/>
            <person name="Minakuchi Y."/>
            <person name="Ohishi K."/>
            <person name="Motoyama A."/>
            <person name="Aizu T."/>
            <person name="Enomoto A."/>
            <person name="Kondo K."/>
            <person name="Tanaka S."/>
            <person name="Hara Y."/>
            <person name="Koshikawa S."/>
            <person name="Sagara H."/>
            <person name="Miura T."/>
            <person name="Yokobori S."/>
            <person name="Miyagawa K."/>
            <person name="Suzuki Y."/>
            <person name="Kubo T."/>
            <person name="Oyama M."/>
            <person name="Kohara Y."/>
            <person name="Fujiyama A."/>
            <person name="Arakawa K."/>
            <person name="Katayama T."/>
            <person name="Toyoda A."/>
            <person name="Kunieda T."/>
        </authorList>
    </citation>
    <scope>NUCLEOTIDE SEQUENCE [LARGE SCALE GENOMIC DNA]</scope>
    <source>
        <strain evidence="1 2">YOKOZUNA-1</strain>
    </source>
</reference>
<organism evidence="1 2">
    <name type="scientific">Ramazzottius varieornatus</name>
    <name type="common">Water bear</name>
    <name type="synonym">Tardigrade</name>
    <dbReference type="NCBI Taxonomy" id="947166"/>
    <lineage>
        <taxon>Eukaryota</taxon>
        <taxon>Metazoa</taxon>
        <taxon>Ecdysozoa</taxon>
        <taxon>Tardigrada</taxon>
        <taxon>Eutardigrada</taxon>
        <taxon>Parachela</taxon>
        <taxon>Hypsibioidea</taxon>
        <taxon>Ramazzottiidae</taxon>
        <taxon>Ramazzottius</taxon>
    </lineage>
</organism>
<evidence type="ECO:0000313" key="2">
    <source>
        <dbReference type="Proteomes" id="UP000186922"/>
    </source>
</evidence>
<name>A0A1D1VZM9_RAMVA</name>